<dbReference type="RefSeq" id="WP_126700022.1">
    <property type="nucleotide sequence ID" value="NZ_RWKW01000036.1"/>
</dbReference>
<keyword evidence="4" id="KW-1185">Reference proteome</keyword>
<keyword evidence="2" id="KW-0472">Membrane</keyword>
<proteinExistence type="predicted"/>
<evidence type="ECO:0000313" key="4">
    <source>
        <dbReference type="Proteomes" id="UP000278398"/>
    </source>
</evidence>
<reference evidence="3 4" key="1">
    <citation type="submission" date="2018-12" db="EMBL/GenBank/DDBJ databases">
        <title>Mesorhizobium carbonis sp. nov., isolated from coal mine water.</title>
        <authorList>
            <person name="Xin W."/>
            <person name="Xu Z."/>
            <person name="Xiang F."/>
            <person name="Zhang J."/>
            <person name="Xi L."/>
            <person name="Liu J."/>
        </authorList>
    </citation>
    <scope>NUCLEOTIDE SEQUENCE [LARGE SCALE GENOMIC DNA]</scope>
    <source>
        <strain evidence="3 4">B2.3</strain>
    </source>
</reference>
<feature type="transmembrane region" description="Helical" evidence="2">
    <location>
        <begin position="12"/>
        <end position="34"/>
    </location>
</feature>
<dbReference type="InterPro" id="IPR052205">
    <property type="entry name" value="FliO/MopB"/>
</dbReference>
<keyword evidence="2" id="KW-0812">Transmembrane</keyword>
<feature type="compositionally biased region" description="Basic and acidic residues" evidence="1">
    <location>
        <begin position="150"/>
        <end position="160"/>
    </location>
</feature>
<accession>A0A3S0A8P2</accession>
<feature type="non-terminal residue" evidence="3">
    <location>
        <position position="185"/>
    </location>
</feature>
<evidence type="ECO:0000256" key="1">
    <source>
        <dbReference type="SAM" id="MobiDB-lite"/>
    </source>
</evidence>
<protein>
    <recommendedName>
        <fullName evidence="5">Flagellar biosynthesis protein, FliO</fullName>
    </recommendedName>
</protein>
<feature type="region of interest" description="Disordered" evidence="1">
    <location>
        <begin position="125"/>
        <end position="185"/>
    </location>
</feature>
<feature type="compositionally biased region" description="Pro residues" evidence="1">
    <location>
        <begin position="139"/>
        <end position="149"/>
    </location>
</feature>
<gene>
    <name evidence="3" type="ORF">EJC49_11245</name>
</gene>
<dbReference type="PANTHER" id="PTHR38766">
    <property type="entry name" value="FLAGELLAR PROTEIN FLIO"/>
    <property type="match status" value="1"/>
</dbReference>
<evidence type="ECO:0000256" key="2">
    <source>
        <dbReference type="SAM" id="Phobius"/>
    </source>
</evidence>
<dbReference type="PANTHER" id="PTHR38766:SF1">
    <property type="entry name" value="FLAGELLAR PROTEIN FLIO"/>
    <property type="match status" value="1"/>
</dbReference>
<organism evidence="3 4">
    <name type="scientific">Aquibium carbonis</name>
    <dbReference type="NCBI Taxonomy" id="2495581"/>
    <lineage>
        <taxon>Bacteria</taxon>
        <taxon>Pseudomonadati</taxon>
        <taxon>Pseudomonadota</taxon>
        <taxon>Alphaproteobacteria</taxon>
        <taxon>Hyphomicrobiales</taxon>
        <taxon>Phyllobacteriaceae</taxon>
        <taxon>Aquibium</taxon>
    </lineage>
</organism>
<dbReference type="OrthoDB" id="8456606at2"/>
<evidence type="ECO:0008006" key="5">
    <source>
        <dbReference type="Google" id="ProtNLM"/>
    </source>
</evidence>
<sequence>MTGLLDGLIDSRLVPAVTWLIIGVIALIVVYTAYRIVRMLTAGTYIAGGRGRRTRLAVLDAAAVDERRRLVLVRRDDVEHLILIGGPTDVVVEPNIRLGVRPSADHDVRAAQRPTRPVAADPEEALDSYDHGDQALQPHPLPSAPPRQPRQPERRVERKPAPRPPSRPIHVDHAPVHQQAYAEPA</sequence>
<dbReference type="Proteomes" id="UP000278398">
    <property type="component" value="Unassembled WGS sequence"/>
</dbReference>
<keyword evidence="2" id="KW-1133">Transmembrane helix</keyword>
<evidence type="ECO:0000313" key="3">
    <source>
        <dbReference type="EMBL" id="RST86337.1"/>
    </source>
</evidence>
<dbReference type="EMBL" id="RWKW01000036">
    <property type="protein sequence ID" value="RST86337.1"/>
    <property type="molecule type" value="Genomic_DNA"/>
</dbReference>
<dbReference type="AlphaFoldDB" id="A0A3S0A8P2"/>
<comment type="caution">
    <text evidence="3">The sequence shown here is derived from an EMBL/GenBank/DDBJ whole genome shotgun (WGS) entry which is preliminary data.</text>
</comment>
<name>A0A3S0A8P2_9HYPH</name>